<reference evidence="2" key="1">
    <citation type="submission" date="2011-07" db="EMBL/GenBank/DDBJ databases">
        <authorList>
            <consortium name="Caenorhabditis brenneri Sequencing and Analysis Consortium"/>
            <person name="Wilson R.K."/>
        </authorList>
    </citation>
    <scope>NUCLEOTIDE SEQUENCE [LARGE SCALE GENOMIC DNA]</scope>
    <source>
        <strain evidence="2">PB2801</strain>
    </source>
</reference>
<dbReference type="AlphaFoldDB" id="G0NHX1"/>
<dbReference type="Proteomes" id="UP000008068">
    <property type="component" value="Unassembled WGS sequence"/>
</dbReference>
<dbReference type="HOGENOM" id="CLU_1826991_0_0_1"/>
<evidence type="ECO:0000313" key="1">
    <source>
        <dbReference type="EMBL" id="EGT31544.1"/>
    </source>
</evidence>
<dbReference type="InParanoid" id="G0NHX1"/>
<dbReference type="Pfam" id="PF10318">
    <property type="entry name" value="7TM_GPCR_Srh"/>
    <property type="match status" value="1"/>
</dbReference>
<proteinExistence type="predicted"/>
<protein>
    <submittedName>
        <fullName evidence="1">Uncharacterized protein</fullName>
    </submittedName>
</protein>
<keyword evidence="2" id="KW-1185">Reference proteome</keyword>
<sequence>MKSMKFCLLNFHGLSCFMDFALSLLSTPYVFVPAMAGYPMGLLTDWGVGAAEQTYLLLSFCAGKMVLGQLNNTLIFSCHHCDIFIFDNLAHSVDGQKRDVEKDYGVATESSNSIGITDYNSLHGSYDANPLPCNEHILGIL</sequence>
<name>G0NHX1_CAEBE</name>
<gene>
    <name evidence="1" type="ORF">CAEBREN_32551</name>
</gene>
<dbReference type="EMBL" id="GL379886">
    <property type="protein sequence ID" value="EGT31544.1"/>
    <property type="molecule type" value="Genomic_DNA"/>
</dbReference>
<evidence type="ECO:0000313" key="2">
    <source>
        <dbReference type="Proteomes" id="UP000008068"/>
    </source>
</evidence>
<accession>G0NHX1</accession>
<dbReference type="InterPro" id="IPR019422">
    <property type="entry name" value="7TM_GPCR_serpentine_rcpt_Srh"/>
</dbReference>
<organism evidence="2">
    <name type="scientific">Caenorhabditis brenneri</name>
    <name type="common">Nematode worm</name>
    <dbReference type="NCBI Taxonomy" id="135651"/>
    <lineage>
        <taxon>Eukaryota</taxon>
        <taxon>Metazoa</taxon>
        <taxon>Ecdysozoa</taxon>
        <taxon>Nematoda</taxon>
        <taxon>Chromadorea</taxon>
        <taxon>Rhabditida</taxon>
        <taxon>Rhabditina</taxon>
        <taxon>Rhabditomorpha</taxon>
        <taxon>Rhabditoidea</taxon>
        <taxon>Rhabditidae</taxon>
        <taxon>Peloderinae</taxon>
        <taxon>Caenorhabditis</taxon>
    </lineage>
</organism>